<comment type="caution">
    <text evidence="10">The sequence shown here is derived from an EMBL/GenBank/DDBJ whole genome shotgun (WGS) entry which is preliminary data.</text>
</comment>
<evidence type="ECO:0000256" key="4">
    <source>
        <dbReference type="ARBA" id="ARBA00022964"/>
    </source>
</evidence>
<name>A0ABX0DWJ2_9ACTN</name>
<evidence type="ECO:0000256" key="2">
    <source>
        <dbReference type="ARBA" id="ARBA00007757"/>
    </source>
</evidence>
<dbReference type="GO" id="GO:0004411">
    <property type="term" value="F:homogentisate 1,2-dioxygenase activity"/>
    <property type="evidence" value="ECO:0007669"/>
    <property type="project" value="UniProtKB-EC"/>
</dbReference>
<evidence type="ECO:0000256" key="3">
    <source>
        <dbReference type="ARBA" id="ARBA00022723"/>
    </source>
</evidence>
<feature type="compositionally biased region" description="Basic and acidic residues" evidence="7">
    <location>
        <begin position="1"/>
        <end position="11"/>
    </location>
</feature>
<dbReference type="PANTHER" id="PTHR11056:SF0">
    <property type="entry name" value="HOMOGENTISATE 1,2-DIOXYGENASE"/>
    <property type="match status" value="1"/>
</dbReference>
<evidence type="ECO:0000313" key="11">
    <source>
        <dbReference type="Proteomes" id="UP001518140"/>
    </source>
</evidence>
<dbReference type="InterPro" id="IPR011051">
    <property type="entry name" value="RmlC_Cupin_sf"/>
</dbReference>
<feature type="region of interest" description="Disordered" evidence="7">
    <location>
        <begin position="1"/>
        <end position="20"/>
    </location>
</feature>
<accession>A0ABX0DWJ2</accession>
<dbReference type="Proteomes" id="UP001518140">
    <property type="component" value="Unassembled WGS sequence"/>
</dbReference>
<comment type="cofactor">
    <cofactor evidence="1">
        <name>Fe cation</name>
        <dbReference type="ChEBI" id="CHEBI:24875"/>
    </cofactor>
</comment>
<keyword evidence="5 10" id="KW-0560">Oxidoreductase</keyword>
<dbReference type="Gene3D" id="2.60.120.10">
    <property type="entry name" value="Jelly Rolls"/>
    <property type="match status" value="1"/>
</dbReference>
<keyword evidence="3" id="KW-0479">Metal-binding</keyword>
<dbReference type="CDD" id="cd07000">
    <property type="entry name" value="cupin_HGO_N"/>
    <property type="match status" value="1"/>
</dbReference>
<keyword evidence="11" id="KW-1185">Reference proteome</keyword>
<evidence type="ECO:0000256" key="6">
    <source>
        <dbReference type="ARBA" id="ARBA00023004"/>
    </source>
</evidence>
<keyword evidence="4" id="KW-0223">Dioxygenase</keyword>
<dbReference type="InterPro" id="IPR005708">
    <property type="entry name" value="Homogentis_dOase"/>
</dbReference>
<feature type="domain" description="Homogentisate 1,2-dioxygenase N-terminal" evidence="9">
    <location>
        <begin position="23"/>
        <end position="290"/>
    </location>
</feature>
<dbReference type="EC" id="1.13.11.5" evidence="10"/>
<feature type="domain" description="Homogentisate 1,2-dioxygenase C-terminal" evidence="8">
    <location>
        <begin position="292"/>
        <end position="437"/>
    </location>
</feature>
<dbReference type="SUPFAM" id="SSF51182">
    <property type="entry name" value="RmlC-like cupins"/>
    <property type="match status" value="1"/>
</dbReference>
<proteinExistence type="inferred from homology"/>
<sequence length="448" mass="49278">MSTENSERVDDATTGSASEELIYQSGLGNELETEAIPGTLTVGQNSPQRVPHGLVSELISGTTFTAPRAHNRRSYVFRIRPSVVHGRFEQIDGGNLRTPPFDAPPSPNNYCWGPFTSTVSDDDFISGMATLCGNGSPHSQSGMAVHVYAATRSMHDRVFADTDGEMLIIPQTGRIRIFTEMGKLDLRLGEVAVIPKGLKFRVDLLDDSATGLVCENFGLPLRLPELGLIGTNGLANVADFEIPVAAFEDQERPVQLVHKFAGNLWAASLEHSPLDVVGWRGSLYPFKYDLDRFVPMGPLSVDHPDPSIFTFLTSPSDPILGPNMDVMALTPRWLVAERSFRPPGYHRNCVGEFSIFLAGEFGKAMEPGSTTLTNNWTPHGPGTRTLEMARAMELSPQKVEDQKILLLESRFPMQLTQFADVMPQVSNYAAQWEGFTKRLGTQEGIQIR</sequence>
<comment type="similarity">
    <text evidence="2">Belongs to the homogentisate dioxygenase family.</text>
</comment>
<gene>
    <name evidence="10" type="ORF">G6048_27150</name>
</gene>
<dbReference type="Pfam" id="PF20510">
    <property type="entry name" value="HgmA_N"/>
    <property type="match status" value="1"/>
</dbReference>
<evidence type="ECO:0000313" key="10">
    <source>
        <dbReference type="EMBL" id="NGO45660.1"/>
    </source>
</evidence>
<dbReference type="InterPro" id="IPR046452">
    <property type="entry name" value="HgmA_N"/>
</dbReference>
<organism evidence="10 11">
    <name type="scientific">Streptomyces ureilyticus</name>
    <dbReference type="NCBI Taxonomy" id="1775131"/>
    <lineage>
        <taxon>Bacteria</taxon>
        <taxon>Bacillati</taxon>
        <taxon>Actinomycetota</taxon>
        <taxon>Actinomycetes</taxon>
        <taxon>Kitasatosporales</taxon>
        <taxon>Streptomycetaceae</taxon>
        <taxon>Streptomyces</taxon>
    </lineage>
</organism>
<evidence type="ECO:0000259" key="9">
    <source>
        <dbReference type="Pfam" id="PF20510"/>
    </source>
</evidence>
<evidence type="ECO:0000256" key="1">
    <source>
        <dbReference type="ARBA" id="ARBA00001962"/>
    </source>
</evidence>
<dbReference type="EMBL" id="JAAKZX010000098">
    <property type="protein sequence ID" value="NGO45660.1"/>
    <property type="molecule type" value="Genomic_DNA"/>
</dbReference>
<dbReference type="RefSeq" id="WP_165342212.1">
    <property type="nucleotide sequence ID" value="NZ_JAAKZX010000098.1"/>
</dbReference>
<protein>
    <submittedName>
        <fullName evidence="10">Homogentisate 1,2-dioxygenase</fullName>
        <ecNumber evidence="10">1.13.11.5</ecNumber>
    </submittedName>
</protein>
<reference evidence="10 11" key="1">
    <citation type="submission" date="2020-02" db="EMBL/GenBank/DDBJ databases">
        <title>Whole-genome analyses of novel actinobacteria.</title>
        <authorList>
            <person name="Sahin N."/>
            <person name="Tokatli A."/>
        </authorList>
    </citation>
    <scope>NUCLEOTIDE SEQUENCE [LARGE SCALE GENOMIC DNA]</scope>
    <source>
        <strain evidence="10 11">YC419</strain>
    </source>
</reference>
<dbReference type="PANTHER" id="PTHR11056">
    <property type="entry name" value="HOMOGENTISATE 1,2-DIOXYGENASE"/>
    <property type="match status" value="1"/>
</dbReference>
<evidence type="ECO:0000259" key="8">
    <source>
        <dbReference type="Pfam" id="PF04209"/>
    </source>
</evidence>
<evidence type="ECO:0000256" key="7">
    <source>
        <dbReference type="SAM" id="MobiDB-lite"/>
    </source>
</evidence>
<evidence type="ECO:0000256" key="5">
    <source>
        <dbReference type="ARBA" id="ARBA00023002"/>
    </source>
</evidence>
<dbReference type="InterPro" id="IPR046451">
    <property type="entry name" value="HgmA_C"/>
</dbReference>
<dbReference type="InterPro" id="IPR014710">
    <property type="entry name" value="RmlC-like_jellyroll"/>
</dbReference>
<dbReference type="Pfam" id="PF04209">
    <property type="entry name" value="HgmA_C"/>
    <property type="match status" value="1"/>
</dbReference>
<keyword evidence="6" id="KW-0408">Iron</keyword>